<dbReference type="InterPro" id="IPR003613">
    <property type="entry name" value="Ubox_domain"/>
</dbReference>
<protein>
    <recommendedName>
        <fullName evidence="3">RING-type E3 ubiquitin transferase</fullName>
        <ecNumber evidence="3">2.3.2.27</ecNumber>
    </recommendedName>
</protein>
<feature type="domain" description="U-box" evidence="6">
    <location>
        <begin position="803"/>
        <end position="878"/>
    </location>
</feature>
<proteinExistence type="predicted"/>
<dbReference type="SMART" id="SM00504">
    <property type="entry name" value="Ubox"/>
    <property type="match status" value="1"/>
</dbReference>
<feature type="compositionally biased region" description="Basic and acidic residues" evidence="5">
    <location>
        <begin position="178"/>
        <end position="194"/>
    </location>
</feature>
<dbReference type="EC" id="2.3.2.27" evidence="3"/>
<dbReference type="UniPathway" id="UPA00143"/>
<evidence type="ECO:0000313" key="7">
    <source>
        <dbReference type="EMBL" id="RZC83173.1"/>
    </source>
</evidence>
<evidence type="ECO:0000259" key="6">
    <source>
        <dbReference type="PROSITE" id="PS51698"/>
    </source>
</evidence>
<keyword evidence="4" id="KW-0808">Transferase</keyword>
<sequence>MSGEGNSDAQLFQVLSHLLQQVESLTNQEEVELRTKIEALGLEVTKVPKKPAGTMDELEIAKELDKLSAKLDDVDEMITSAIAEDPQVQTLLSSTADLWMPVITATSEERQIESVGESKMSSPSLEDLLSEEGFKSRKSKMKSRLSFGSKAVSMPLYLDNDNNQLGSSASSNKKNNKIKTERTRSDMSRYRPRSDYTSNQESRTAKPLDYLVVKSERTKEMKGKDKEIVEIFDEMDSYNEIQRLENEVVNERRRSDVRESDRIKDKLSHKLPRENGKGKERERYSNGFGERQKYKDNNKSNKILNADMASSDSYEKNMNAHESLRIYSKSSRASQNGKTLEKVWSGKHSDSAQPVSEPALDEAAIQAVVSILNGHIKHFLKDKNFRETLRQNCFTCLHSIKLEEEPNADNKAISSLEQAIATVERVVKEYANVNELKKASLQLSFITSLKSTELEDGYTSRFPNSELSACAHIYLSVIYKIQEKDRISAKHLLQVFCDSPSQARKALLPGLWEYLFLPHLSHLNVWYDKEERSLADTSSAEKKKKQLRKVYNETLDSGTYQLATYYKDWLTGRIKTPLFPCIQIPSISVRGVSGGGSHGSSSQLGSPVSSVSSQPMVSKRLYGSVFGFSNKMEGEFEAEDREEQESFKSCLTVVEVVADKDGTETLYSPEHEKYSNQLVEELPAKFTDVDTTSQAEDEGLLPAIAKLQRSHRTSAPREKDPEDEVSITSTRQRLPHKKVSELILKKLAASVFQQQQTESFNDSTTYKDMPMNDSHEYIGNTNSCLEGQYVNDEYFGEESFFSSIPEDFICPFTGELFEEPVTLETGQTFDRMAIKEWFDQGHKTCPVTGRTLKCHTLPTTSFVLKRAIDHWKSEHRRNLLASACQIEGNQSAHEIRSTDERAILVLEQLLFCSTAEDRCASVKHLISLGGLQYLTQRFELGKLDEKTHIAALLSCCIESDGGCRNYLAKSLNKACLSELLYNKQVRSKTNGMLLLTELICLNRRTEITAFLVSLKKEGTMNIMHVLLVYLQCCLPDQKPLAAVLLLHLDLMVTPQKHSIYREEAVDSIAVALKSSLTNEKIRKNCCKALLILGGKFPLSGELLTESWCLRQAGFYDQDSKTNSLGNVEDCLSIDKTIPLEEDELKTTEDWWKNLASLLLGNGNKSFLEIISKCLGSKNLYLVRTCLITVTWMSHALGLLPDIDFHLAAFSALLPQLKQILLNDGSIEHKVLASTSLLNFTKITECRMLLMTIGEEILVSLQSLAGVTWTSKQLFQIISGES</sequence>
<dbReference type="InterPro" id="IPR045210">
    <property type="entry name" value="RING-Ubox_PUB"/>
</dbReference>
<dbReference type="OMA" id="IPQDFIC"/>
<dbReference type="SUPFAM" id="SSF48371">
    <property type="entry name" value="ARM repeat"/>
    <property type="match status" value="1"/>
</dbReference>
<feature type="region of interest" description="Disordered" evidence="5">
    <location>
        <begin position="708"/>
        <end position="732"/>
    </location>
</feature>
<feature type="compositionally biased region" description="Low complexity" evidence="5">
    <location>
        <begin position="599"/>
        <end position="612"/>
    </location>
</feature>
<feature type="region of interest" description="Disordered" evidence="5">
    <location>
        <begin position="593"/>
        <end position="612"/>
    </location>
</feature>
<accession>A0A4Y7LCG8</accession>
<dbReference type="InterPro" id="IPR055566">
    <property type="entry name" value="ARM_LIN"/>
</dbReference>
<evidence type="ECO:0000256" key="2">
    <source>
        <dbReference type="ARBA" id="ARBA00004906"/>
    </source>
</evidence>
<evidence type="ECO:0000256" key="1">
    <source>
        <dbReference type="ARBA" id="ARBA00000900"/>
    </source>
</evidence>
<dbReference type="CDD" id="cd16664">
    <property type="entry name" value="RING-Ubox_PUB"/>
    <property type="match status" value="1"/>
</dbReference>
<keyword evidence="8" id="KW-1185">Reference proteome</keyword>
<comment type="pathway">
    <text evidence="2">Protein modification; protein ubiquitination.</text>
</comment>
<dbReference type="InterPro" id="IPR056512">
    <property type="entry name" value="LIN_N"/>
</dbReference>
<dbReference type="Gramene" id="RZC83173">
    <property type="protein sequence ID" value="RZC83173"/>
    <property type="gene ID" value="C5167_045959"/>
</dbReference>
<evidence type="ECO:0000256" key="4">
    <source>
        <dbReference type="ARBA" id="ARBA00022679"/>
    </source>
</evidence>
<dbReference type="InterPro" id="IPR013083">
    <property type="entry name" value="Znf_RING/FYVE/PHD"/>
</dbReference>
<organism evidence="7 8">
    <name type="scientific">Papaver somniferum</name>
    <name type="common">Opium poppy</name>
    <dbReference type="NCBI Taxonomy" id="3469"/>
    <lineage>
        <taxon>Eukaryota</taxon>
        <taxon>Viridiplantae</taxon>
        <taxon>Streptophyta</taxon>
        <taxon>Embryophyta</taxon>
        <taxon>Tracheophyta</taxon>
        <taxon>Spermatophyta</taxon>
        <taxon>Magnoliopsida</taxon>
        <taxon>Ranunculales</taxon>
        <taxon>Papaveraceae</taxon>
        <taxon>Papaveroideae</taxon>
        <taxon>Papaver</taxon>
    </lineage>
</organism>
<gene>
    <name evidence="7" type="ORF">C5167_045959</name>
</gene>
<evidence type="ECO:0000256" key="5">
    <source>
        <dbReference type="SAM" id="MobiDB-lite"/>
    </source>
</evidence>
<dbReference type="PANTHER" id="PTHR35549">
    <property type="entry name" value="OS04G0584500 PROTEIN"/>
    <property type="match status" value="1"/>
</dbReference>
<dbReference type="EMBL" id="CM010725">
    <property type="protein sequence ID" value="RZC83173.1"/>
    <property type="molecule type" value="Genomic_DNA"/>
</dbReference>
<name>A0A4Y7LCG8_PAPSO</name>
<comment type="catalytic activity">
    <reaction evidence="1">
        <text>S-ubiquitinyl-[E2 ubiquitin-conjugating enzyme]-L-cysteine + [acceptor protein]-L-lysine = [E2 ubiquitin-conjugating enzyme]-L-cysteine + N(6)-ubiquitinyl-[acceptor protein]-L-lysine.</text>
        <dbReference type="EC" id="2.3.2.27"/>
    </reaction>
</comment>
<dbReference type="Pfam" id="PF04564">
    <property type="entry name" value="U-box"/>
    <property type="match status" value="1"/>
</dbReference>
<reference evidence="7 8" key="1">
    <citation type="journal article" date="2018" name="Science">
        <title>The opium poppy genome and morphinan production.</title>
        <authorList>
            <person name="Guo L."/>
            <person name="Winzer T."/>
            <person name="Yang X."/>
            <person name="Li Y."/>
            <person name="Ning Z."/>
            <person name="He Z."/>
            <person name="Teodor R."/>
            <person name="Lu Y."/>
            <person name="Bowser T.A."/>
            <person name="Graham I.A."/>
            <person name="Ye K."/>
        </authorList>
    </citation>
    <scope>NUCLEOTIDE SEQUENCE [LARGE SCALE GENOMIC DNA]</scope>
    <source>
        <strain evidence="8">cv. HN1</strain>
        <tissue evidence="7">Leaves</tissue>
    </source>
</reference>
<feature type="region of interest" description="Disordered" evidence="5">
    <location>
        <begin position="162"/>
        <end position="204"/>
    </location>
</feature>
<dbReference type="Gene3D" id="3.30.40.10">
    <property type="entry name" value="Zinc/RING finger domain, C3HC4 (zinc finger)"/>
    <property type="match status" value="1"/>
</dbReference>
<dbReference type="SUPFAM" id="SSF57850">
    <property type="entry name" value="RING/U-box"/>
    <property type="match status" value="1"/>
</dbReference>
<dbReference type="PROSITE" id="PS51698">
    <property type="entry name" value="U_BOX"/>
    <property type="match status" value="1"/>
</dbReference>
<evidence type="ECO:0000313" key="8">
    <source>
        <dbReference type="Proteomes" id="UP000316621"/>
    </source>
</evidence>
<evidence type="ECO:0000256" key="3">
    <source>
        <dbReference type="ARBA" id="ARBA00012483"/>
    </source>
</evidence>
<dbReference type="Pfam" id="PF23568">
    <property type="entry name" value="ARM_LIN"/>
    <property type="match status" value="1"/>
</dbReference>
<dbReference type="Proteomes" id="UP000316621">
    <property type="component" value="Chromosome 11"/>
</dbReference>
<dbReference type="GO" id="GO:0061630">
    <property type="term" value="F:ubiquitin protein ligase activity"/>
    <property type="evidence" value="ECO:0007669"/>
    <property type="project" value="UniProtKB-EC"/>
</dbReference>
<dbReference type="Pfam" id="PF23628">
    <property type="entry name" value="ARM_LIN_C"/>
    <property type="match status" value="1"/>
</dbReference>
<dbReference type="PANTHER" id="PTHR35549:SF1">
    <property type="entry name" value="OS04G0584500 PROTEIN"/>
    <property type="match status" value="1"/>
</dbReference>
<dbReference type="GO" id="GO:0016567">
    <property type="term" value="P:protein ubiquitination"/>
    <property type="evidence" value="ECO:0007669"/>
    <property type="project" value="UniProtKB-UniPathway"/>
</dbReference>
<dbReference type="InterPro" id="IPR016024">
    <property type="entry name" value="ARM-type_fold"/>
</dbReference>
<feature type="region of interest" description="Disordered" evidence="5">
    <location>
        <begin position="251"/>
        <end position="297"/>
    </location>
</feature>